<dbReference type="PANTHER" id="PTHR30024:SF47">
    <property type="entry name" value="TAURINE-BINDING PERIPLASMIC PROTEIN"/>
    <property type="match status" value="1"/>
</dbReference>
<name>A0A2T0LXT6_9ACTN</name>
<dbReference type="PROSITE" id="PS51257">
    <property type="entry name" value="PROKAR_LIPOPROTEIN"/>
    <property type="match status" value="1"/>
</dbReference>
<protein>
    <submittedName>
        <fullName evidence="6">NitT/TauT family transport system substrate-binding protein</fullName>
    </submittedName>
</protein>
<dbReference type="CDD" id="cd01008">
    <property type="entry name" value="PBP2_NrtA_SsuA_CpmA_like"/>
    <property type="match status" value="1"/>
</dbReference>
<evidence type="ECO:0000259" key="5">
    <source>
        <dbReference type="SMART" id="SM00062"/>
    </source>
</evidence>
<proteinExistence type="inferred from homology"/>
<evidence type="ECO:0000256" key="3">
    <source>
        <dbReference type="ARBA" id="ARBA00022729"/>
    </source>
</evidence>
<evidence type="ECO:0000256" key="1">
    <source>
        <dbReference type="ARBA" id="ARBA00004418"/>
    </source>
</evidence>
<keyword evidence="3 4" id="KW-0732">Signal</keyword>
<gene>
    <name evidence="6" type="ORF">B0I32_13922</name>
</gene>
<dbReference type="Pfam" id="PF09084">
    <property type="entry name" value="NMT1"/>
    <property type="match status" value="1"/>
</dbReference>
<dbReference type="PANTHER" id="PTHR30024">
    <property type="entry name" value="ALIPHATIC SULFONATES-BINDING PROTEIN-RELATED"/>
    <property type="match status" value="1"/>
</dbReference>
<dbReference type="SMART" id="SM00062">
    <property type="entry name" value="PBPb"/>
    <property type="match status" value="1"/>
</dbReference>
<feature type="chain" id="PRO_5038969751" evidence="4">
    <location>
        <begin position="27"/>
        <end position="368"/>
    </location>
</feature>
<feature type="domain" description="Solute-binding protein family 3/N-terminal" evidence="5">
    <location>
        <begin position="54"/>
        <end position="290"/>
    </location>
</feature>
<dbReference type="InterPro" id="IPR001638">
    <property type="entry name" value="Solute-binding_3/MltF_N"/>
</dbReference>
<evidence type="ECO:0000256" key="4">
    <source>
        <dbReference type="SAM" id="SignalP"/>
    </source>
</evidence>
<dbReference type="SUPFAM" id="SSF53850">
    <property type="entry name" value="Periplasmic binding protein-like II"/>
    <property type="match status" value="1"/>
</dbReference>
<dbReference type="Gene3D" id="3.40.190.10">
    <property type="entry name" value="Periplasmic binding protein-like II"/>
    <property type="match status" value="2"/>
</dbReference>
<evidence type="ECO:0000256" key="2">
    <source>
        <dbReference type="ARBA" id="ARBA00010742"/>
    </source>
</evidence>
<accession>A0A2T0LXT6</accession>
<comment type="subcellular location">
    <subcellularLocation>
        <location evidence="1">Periplasm</location>
    </subcellularLocation>
</comment>
<organism evidence="6 7">
    <name type="scientific">Nonomuraea fuscirosea</name>
    <dbReference type="NCBI Taxonomy" id="1291556"/>
    <lineage>
        <taxon>Bacteria</taxon>
        <taxon>Bacillati</taxon>
        <taxon>Actinomycetota</taxon>
        <taxon>Actinomycetes</taxon>
        <taxon>Streptosporangiales</taxon>
        <taxon>Streptosporangiaceae</taxon>
        <taxon>Nonomuraea</taxon>
    </lineage>
</organism>
<comment type="caution">
    <text evidence="6">The sequence shown here is derived from an EMBL/GenBank/DDBJ whole genome shotgun (WGS) entry which is preliminary data.</text>
</comment>
<comment type="similarity">
    <text evidence="2">Belongs to the bacterial solute-binding protein SsuA/TauA family.</text>
</comment>
<dbReference type="Proteomes" id="UP000238312">
    <property type="component" value="Unassembled WGS sequence"/>
</dbReference>
<feature type="signal peptide" evidence="4">
    <location>
        <begin position="1"/>
        <end position="26"/>
    </location>
</feature>
<dbReference type="OrthoDB" id="8892982at2"/>
<evidence type="ECO:0000313" key="6">
    <source>
        <dbReference type="EMBL" id="PRX48929.1"/>
    </source>
</evidence>
<dbReference type="GO" id="GO:0042597">
    <property type="term" value="C:periplasmic space"/>
    <property type="evidence" value="ECO:0007669"/>
    <property type="project" value="UniProtKB-SubCell"/>
</dbReference>
<reference evidence="6 7" key="1">
    <citation type="submission" date="2018-03" db="EMBL/GenBank/DDBJ databases">
        <title>Genomic Encyclopedia of Type Strains, Phase III (KMG-III): the genomes of soil and plant-associated and newly described type strains.</title>
        <authorList>
            <person name="Whitman W."/>
        </authorList>
    </citation>
    <scope>NUCLEOTIDE SEQUENCE [LARGE SCALE GENOMIC DNA]</scope>
    <source>
        <strain evidence="6 7">CGMCC 4.7104</strain>
    </source>
</reference>
<sequence>MKRLLSVTLSALCVIAIGCAPPSSITAPRSTGICGPNTAPASSATTDAAREPVSLQVAIISIPDVAPAKLAEHCGFFATEGLKIRWTEIRGSADAVPGLASGDTHVALWNYVTGYAVEDRQPGLARLIADAYQAENECFLLMVRRDSPIQSLADLKWNGTGKKKTIGVGTFKSVSTLTAESTLRIAGVTADDIKFVQVPLPQMAAAVQAGRVDMGWMTEPGITLYKTKYGARVLADVATAGTSQWPIAGWAVSTKWADAHPDLVVRFQRALARGQELAAQDDSTVRKILPSYALGIDDKLVGAIKLGSFPTTLNPTRLQRVADAMLEASKGKAEADKYLTKPIDVTDLLWQAPGSASTFPFSSPGVTP</sequence>
<dbReference type="InterPro" id="IPR015168">
    <property type="entry name" value="SsuA/THI5"/>
</dbReference>
<keyword evidence="7" id="KW-1185">Reference proteome</keyword>
<dbReference type="AlphaFoldDB" id="A0A2T0LXT6"/>
<dbReference type="EMBL" id="PVNG01000039">
    <property type="protein sequence ID" value="PRX48929.1"/>
    <property type="molecule type" value="Genomic_DNA"/>
</dbReference>
<evidence type="ECO:0000313" key="7">
    <source>
        <dbReference type="Proteomes" id="UP000238312"/>
    </source>
</evidence>